<evidence type="ECO:0000313" key="10">
    <source>
        <dbReference type="Proteomes" id="UP000000492"/>
    </source>
</evidence>
<evidence type="ECO:0000256" key="5">
    <source>
        <dbReference type="ARBA" id="ARBA00022980"/>
    </source>
</evidence>
<evidence type="ECO:0000256" key="1">
    <source>
        <dbReference type="ARBA" id="ARBA00003134"/>
    </source>
</evidence>
<proteinExistence type="inferred from homology"/>
<organism evidence="9 10">
    <name type="scientific">Corynebacterium resistens (strain DSM 45100 / JCM 12819 / GTC 2026 / SICGH 158)</name>
    <dbReference type="NCBI Taxonomy" id="662755"/>
    <lineage>
        <taxon>Bacteria</taxon>
        <taxon>Bacillati</taxon>
        <taxon>Actinomycetota</taxon>
        <taxon>Actinomycetes</taxon>
        <taxon>Mycobacteriales</taxon>
        <taxon>Corynebacteriaceae</taxon>
        <taxon>Corynebacterium</taxon>
    </lineage>
</organism>
<protein>
    <recommendedName>
        <fullName evidence="7 8">Small ribosomal subunit protein bS20</fullName>
    </recommendedName>
</protein>
<accession>F8DZB8</accession>
<dbReference type="GO" id="GO:0003735">
    <property type="term" value="F:structural constituent of ribosome"/>
    <property type="evidence" value="ECO:0007669"/>
    <property type="project" value="InterPro"/>
</dbReference>
<dbReference type="STRING" id="662755.CRES_0654"/>
<dbReference type="Proteomes" id="UP000000492">
    <property type="component" value="Chromosome"/>
</dbReference>
<comment type="similarity">
    <text evidence="2 8">Belongs to the bacterial ribosomal protein bS20 family.</text>
</comment>
<evidence type="ECO:0000256" key="7">
    <source>
        <dbReference type="ARBA" id="ARBA00035136"/>
    </source>
</evidence>
<dbReference type="PANTHER" id="PTHR33398:SF1">
    <property type="entry name" value="SMALL RIBOSOMAL SUBUNIT PROTEIN BS20C"/>
    <property type="match status" value="1"/>
</dbReference>
<dbReference type="GO" id="GO:0005829">
    <property type="term" value="C:cytosol"/>
    <property type="evidence" value="ECO:0007669"/>
    <property type="project" value="TreeGrafter"/>
</dbReference>
<evidence type="ECO:0000256" key="3">
    <source>
        <dbReference type="ARBA" id="ARBA00022730"/>
    </source>
</evidence>
<dbReference type="NCBIfam" id="TIGR00029">
    <property type="entry name" value="S20"/>
    <property type="match status" value="1"/>
</dbReference>
<evidence type="ECO:0000313" key="9">
    <source>
        <dbReference type="EMBL" id="AEI09012.1"/>
    </source>
</evidence>
<dbReference type="PANTHER" id="PTHR33398">
    <property type="entry name" value="30S RIBOSOMAL PROTEIN S20"/>
    <property type="match status" value="1"/>
</dbReference>
<dbReference type="AlphaFoldDB" id="F8DZB8"/>
<dbReference type="HOGENOM" id="CLU_160655_0_1_11"/>
<dbReference type="eggNOG" id="COG0268">
    <property type="taxonomic scope" value="Bacteria"/>
</dbReference>
<dbReference type="EMBL" id="CP002857">
    <property type="protein sequence ID" value="AEI09012.1"/>
    <property type="molecule type" value="Genomic_DNA"/>
</dbReference>
<dbReference type="SUPFAM" id="SSF46992">
    <property type="entry name" value="Ribosomal protein S20"/>
    <property type="match status" value="1"/>
</dbReference>
<sequence>MPPMANIKQQKKRVLTNEIARQRNQAIRSRLRTEARKFNELVEKGDKEGAEKQLRVASRFYDKAVTKGTIHRNNAANKKSGMAARFNKMA</sequence>
<dbReference type="HAMAP" id="MF_00500">
    <property type="entry name" value="Ribosomal_bS20"/>
    <property type="match status" value="1"/>
</dbReference>
<keyword evidence="4 8" id="KW-0694">RNA-binding</keyword>
<evidence type="ECO:0000256" key="8">
    <source>
        <dbReference type="HAMAP-Rule" id="MF_00500"/>
    </source>
</evidence>
<dbReference type="InterPro" id="IPR036510">
    <property type="entry name" value="Ribosomal_bS20_sf"/>
</dbReference>
<dbReference type="Pfam" id="PF01649">
    <property type="entry name" value="Ribosomal_S20p"/>
    <property type="match status" value="1"/>
</dbReference>
<dbReference type="GO" id="GO:0006412">
    <property type="term" value="P:translation"/>
    <property type="evidence" value="ECO:0007669"/>
    <property type="project" value="UniProtKB-UniRule"/>
</dbReference>
<dbReference type="GO" id="GO:0015935">
    <property type="term" value="C:small ribosomal subunit"/>
    <property type="evidence" value="ECO:0007669"/>
    <property type="project" value="TreeGrafter"/>
</dbReference>
<gene>
    <name evidence="8 9" type="primary">rpsT</name>
    <name evidence="9" type="ordered locus">CRES_0654</name>
</gene>
<evidence type="ECO:0000256" key="2">
    <source>
        <dbReference type="ARBA" id="ARBA00007634"/>
    </source>
</evidence>
<evidence type="ECO:0000256" key="6">
    <source>
        <dbReference type="ARBA" id="ARBA00023274"/>
    </source>
</evidence>
<name>F8DZB8_CORRG</name>
<comment type="function">
    <text evidence="1 8">Binds directly to 16S ribosomal RNA.</text>
</comment>
<evidence type="ECO:0000256" key="4">
    <source>
        <dbReference type="ARBA" id="ARBA00022884"/>
    </source>
</evidence>
<keyword evidence="3 8" id="KW-0699">rRNA-binding</keyword>
<reference evidence="9 10" key="1">
    <citation type="journal article" date="2012" name="BMC Genomics">
        <title>Complete genome sequence, lifestyle, and multi-drug resistance of the human pathogen Corynebacterium resistens DSM 45100 isolated from blood samples of a leukemia patient.</title>
        <authorList>
            <person name="Schroder J."/>
            <person name="Maus I."/>
            <person name="Meyer K."/>
            <person name="Wordemann S."/>
            <person name="Blom J."/>
            <person name="Jaenicke S."/>
            <person name="Schneider J."/>
            <person name="Trost E."/>
            <person name="Tauch A."/>
        </authorList>
    </citation>
    <scope>NUCLEOTIDE SEQUENCE [LARGE SCALE GENOMIC DNA]</scope>
    <source>
        <strain evidence="10">DSM 45100 / JCM 12819 / CCUG 50093 / GTC 2026 / SICGH 158</strain>
    </source>
</reference>
<dbReference type="FunFam" id="1.20.58.110:FF:000001">
    <property type="entry name" value="30S ribosomal protein S20"/>
    <property type="match status" value="1"/>
</dbReference>
<keyword evidence="6 8" id="KW-0687">Ribonucleoprotein</keyword>
<dbReference type="Gene3D" id="1.20.58.110">
    <property type="entry name" value="Ribosomal protein S20"/>
    <property type="match status" value="1"/>
</dbReference>
<dbReference type="InterPro" id="IPR002583">
    <property type="entry name" value="Ribosomal_bS20"/>
</dbReference>
<keyword evidence="10" id="KW-1185">Reference proteome</keyword>
<dbReference type="KEGG" id="crd:CRES_0654"/>
<keyword evidence="5 8" id="KW-0689">Ribosomal protein</keyword>
<dbReference type="GO" id="GO:0070181">
    <property type="term" value="F:small ribosomal subunit rRNA binding"/>
    <property type="evidence" value="ECO:0007669"/>
    <property type="project" value="TreeGrafter"/>
</dbReference>